<protein>
    <submittedName>
        <fullName evidence="3">Uncharacterized protein LOC104214944 isoform X1</fullName>
    </submittedName>
</protein>
<sequence length="121" mass="13595">MSLKLEKLPYITLGCVKRRCDSNYTCPGLCIFILHWQTSISYYLLSIFLLLVVRSVIARTTTLSLHIFYPRADPWRFPPPGDFPLPVPIFSSSSSLGSVSSTLFTCFRGLPRPPIPVSSAR</sequence>
<evidence type="ECO:0000313" key="3">
    <source>
        <dbReference type="RefSeq" id="XP_009762974.1"/>
    </source>
</evidence>
<keyword evidence="1" id="KW-0472">Membrane</keyword>
<accession>A0A1U7VKV4</accession>
<name>A0A1U7VKV4_NICSY</name>
<keyword evidence="2" id="KW-1185">Reference proteome</keyword>
<evidence type="ECO:0000313" key="2">
    <source>
        <dbReference type="Proteomes" id="UP000189701"/>
    </source>
</evidence>
<dbReference type="AlphaFoldDB" id="A0A1U7VKV4"/>
<dbReference type="Proteomes" id="UP000189701">
    <property type="component" value="Unplaced"/>
</dbReference>
<reference evidence="3" key="2">
    <citation type="submission" date="2025-08" db="UniProtKB">
        <authorList>
            <consortium name="RefSeq"/>
        </authorList>
    </citation>
    <scope>IDENTIFICATION</scope>
    <source>
        <tissue evidence="3">Leaf</tissue>
    </source>
</reference>
<organism evidence="2 3">
    <name type="scientific">Nicotiana sylvestris</name>
    <name type="common">Wood tobacco</name>
    <name type="synonym">South American tobacco</name>
    <dbReference type="NCBI Taxonomy" id="4096"/>
    <lineage>
        <taxon>Eukaryota</taxon>
        <taxon>Viridiplantae</taxon>
        <taxon>Streptophyta</taxon>
        <taxon>Embryophyta</taxon>
        <taxon>Tracheophyta</taxon>
        <taxon>Spermatophyta</taxon>
        <taxon>Magnoliopsida</taxon>
        <taxon>eudicotyledons</taxon>
        <taxon>Gunneridae</taxon>
        <taxon>Pentapetalae</taxon>
        <taxon>asterids</taxon>
        <taxon>lamiids</taxon>
        <taxon>Solanales</taxon>
        <taxon>Solanaceae</taxon>
        <taxon>Nicotianoideae</taxon>
        <taxon>Nicotianeae</taxon>
        <taxon>Nicotiana</taxon>
    </lineage>
</organism>
<evidence type="ECO:0000256" key="1">
    <source>
        <dbReference type="SAM" id="Phobius"/>
    </source>
</evidence>
<keyword evidence="1" id="KW-1133">Transmembrane helix</keyword>
<proteinExistence type="predicted"/>
<gene>
    <name evidence="3" type="primary">LOC104214944</name>
</gene>
<reference evidence="2" key="1">
    <citation type="journal article" date="2013" name="Genome Biol.">
        <title>Reference genomes and transcriptomes of Nicotiana sylvestris and Nicotiana tomentosiformis.</title>
        <authorList>
            <person name="Sierro N."/>
            <person name="Battey J.N."/>
            <person name="Ouadi S."/>
            <person name="Bovet L."/>
            <person name="Goepfert S."/>
            <person name="Bakaher N."/>
            <person name="Peitsch M.C."/>
            <person name="Ivanov N.V."/>
        </authorList>
    </citation>
    <scope>NUCLEOTIDE SEQUENCE [LARGE SCALE GENOMIC DNA]</scope>
</reference>
<dbReference type="RefSeq" id="XP_009762974.1">
    <property type="nucleotide sequence ID" value="XM_009764672.1"/>
</dbReference>
<feature type="transmembrane region" description="Helical" evidence="1">
    <location>
        <begin position="42"/>
        <end position="69"/>
    </location>
</feature>
<keyword evidence="1" id="KW-0812">Transmembrane</keyword>